<reference evidence="4" key="1">
    <citation type="submission" date="2012-12" db="EMBL/GenBank/DDBJ databases">
        <authorList>
            <person name="Hellsten U."/>
            <person name="Grimwood J."/>
            <person name="Chapman J.A."/>
            <person name="Shapiro H."/>
            <person name="Aerts A."/>
            <person name="Otillar R.P."/>
            <person name="Terry A.Y."/>
            <person name="Boore J.L."/>
            <person name="Simakov O."/>
            <person name="Marletaz F."/>
            <person name="Cho S.-J."/>
            <person name="Edsinger-Gonzales E."/>
            <person name="Havlak P."/>
            <person name="Kuo D.-H."/>
            <person name="Larsson T."/>
            <person name="Lv J."/>
            <person name="Arendt D."/>
            <person name="Savage R."/>
            <person name="Osoegawa K."/>
            <person name="de Jong P."/>
            <person name="Lindberg D.R."/>
            <person name="Seaver E.C."/>
            <person name="Weisblat D.A."/>
            <person name="Putnam N.H."/>
            <person name="Grigoriev I.V."/>
            <person name="Rokhsar D.S."/>
        </authorList>
    </citation>
    <scope>NUCLEOTIDE SEQUENCE</scope>
</reference>
<dbReference type="HOGENOM" id="CLU_1798549_0_0_1"/>
<gene>
    <name evidence="3" type="primary">20200000</name>
    <name evidence="2" type="ORF">HELRODRAFT_163270</name>
</gene>
<organism evidence="3 4">
    <name type="scientific">Helobdella robusta</name>
    <name type="common">Californian leech</name>
    <dbReference type="NCBI Taxonomy" id="6412"/>
    <lineage>
        <taxon>Eukaryota</taxon>
        <taxon>Metazoa</taxon>
        <taxon>Spiralia</taxon>
        <taxon>Lophotrochozoa</taxon>
        <taxon>Annelida</taxon>
        <taxon>Clitellata</taxon>
        <taxon>Hirudinea</taxon>
        <taxon>Rhynchobdellida</taxon>
        <taxon>Glossiphoniidae</taxon>
        <taxon>Helobdella</taxon>
    </lineage>
</organism>
<dbReference type="AlphaFoldDB" id="T1ETV0"/>
<evidence type="ECO:0000313" key="2">
    <source>
        <dbReference type="EMBL" id="ESN96227.1"/>
    </source>
</evidence>
<dbReference type="EMBL" id="AMQM01001367">
    <property type="status" value="NOT_ANNOTATED_CDS"/>
    <property type="molecule type" value="Genomic_DNA"/>
</dbReference>
<feature type="compositionally biased region" description="Low complexity" evidence="1">
    <location>
        <begin position="68"/>
        <end position="96"/>
    </location>
</feature>
<keyword evidence="4" id="KW-1185">Reference proteome</keyword>
<evidence type="ECO:0000313" key="3">
    <source>
        <dbReference type="EnsemblMetazoa" id="HelroP163270"/>
    </source>
</evidence>
<reference evidence="3" key="3">
    <citation type="submission" date="2015-06" db="UniProtKB">
        <authorList>
            <consortium name="EnsemblMetazoa"/>
        </authorList>
    </citation>
    <scope>IDENTIFICATION</scope>
</reference>
<dbReference type="CTD" id="20200000"/>
<dbReference type="RefSeq" id="XP_009025439.1">
    <property type="nucleotide sequence ID" value="XM_009027191.1"/>
</dbReference>
<reference evidence="2 4" key="2">
    <citation type="journal article" date="2013" name="Nature">
        <title>Insights into bilaterian evolution from three spiralian genomes.</title>
        <authorList>
            <person name="Simakov O."/>
            <person name="Marletaz F."/>
            <person name="Cho S.J."/>
            <person name="Edsinger-Gonzales E."/>
            <person name="Havlak P."/>
            <person name="Hellsten U."/>
            <person name="Kuo D.H."/>
            <person name="Larsson T."/>
            <person name="Lv J."/>
            <person name="Arendt D."/>
            <person name="Savage R."/>
            <person name="Osoegawa K."/>
            <person name="de Jong P."/>
            <person name="Grimwood J."/>
            <person name="Chapman J.A."/>
            <person name="Shapiro H."/>
            <person name="Aerts A."/>
            <person name="Otillar R.P."/>
            <person name="Terry A.Y."/>
            <person name="Boore J.L."/>
            <person name="Grigoriev I.V."/>
            <person name="Lindberg D.R."/>
            <person name="Seaver E.C."/>
            <person name="Weisblat D.A."/>
            <person name="Putnam N.H."/>
            <person name="Rokhsar D.S."/>
        </authorList>
    </citation>
    <scope>NUCLEOTIDE SEQUENCE</scope>
</reference>
<dbReference type="GeneID" id="20200000"/>
<dbReference type="KEGG" id="hro:HELRODRAFT_163270"/>
<dbReference type="InParanoid" id="T1ETV0"/>
<evidence type="ECO:0000313" key="4">
    <source>
        <dbReference type="Proteomes" id="UP000015101"/>
    </source>
</evidence>
<evidence type="ECO:0000256" key="1">
    <source>
        <dbReference type="SAM" id="MobiDB-lite"/>
    </source>
</evidence>
<dbReference type="EnsemblMetazoa" id="HelroT163270">
    <property type="protein sequence ID" value="HelroP163270"/>
    <property type="gene ID" value="HelroG163270"/>
</dbReference>
<dbReference type="Proteomes" id="UP000015101">
    <property type="component" value="Unassembled WGS sequence"/>
</dbReference>
<feature type="region of interest" description="Disordered" evidence="1">
    <location>
        <begin position="68"/>
        <end position="144"/>
    </location>
</feature>
<name>T1ETV0_HELRO</name>
<accession>T1ETV0</accession>
<sequence>MGASYRCNTTISSNEHIDNNDVKLNRQLNKTPIIRHSCNIHSNSNCCNINKSSSNSSCKQHQQQQLRHQQQQLQHQQQQLQHQQQQLQRQQHQQQQMDSDLELNKKAGAAATGGGGGITTPPPPVIPVKADNAYHGQIRFQKME</sequence>
<protein>
    <submittedName>
        <fullName evidence="2 3">Uncharacterized protein</fullName>
    </submittedName>
</protein>
<proteinExistence type="predicted"/>
<dbReference type="EMBL" id="KB097495">
    <property type="protein sequence ID" value="ESN96227.1"/>
    <property type="molecule type" value="Genomic_DNA"/>
</dbReference>